<dbReference type="InterPro" id="IPR032675">
    <property type="entry name" value="LRR_dom_sf"/>
</dbReference>
<sequence length="463" mass="51292">MKEEENSDGRAARTWLQENPNIAENVCNLRISVRNIKISAENSIRPGTGLLPLLAPYLRKLEVSIEAHSADEARTLEAIINEIGLCSDLTSLSLTMNTTLQKAEGVALPLVVKGLTRMFHNLTRLENLETSWYSDKFAEMDCFAKIPPDDWLALGNSLVKSHAPISSIRWSSENFPSFVLAPLLRECATLQSVVLDVFQNFEFQNSESEPITRALEENHVARLKHLKIEMNLDSDEFAPLARGFVNPNCALHSIQKLMLADIDPVSGSMVTNGINALAPHLEHLCLDGLDSVGVTELSVALSKCLVLRYLSLGLPADPSDSDAHELVLTLLRARALRNLSIVCHNSNFMEAFVKYIAEHKDIASSSPLRQLAFGPLVVGNEVWHLLKVAVSALQHLEELNLRSQNVRSNILDNGDSISVINLYSDTEVRAQARAKVHTFVESLMAEKKLSVPNFTMRWNAAGF</sequence>
<evidence type="ECO:0000313" key="2">
    <source>
        <dbReference type="Proteomes" id="UP000070544"/>
    </source>
</evidence>
<name>A0A139AU32_GONPJ</name>
<protein>
    <submittedName>
        <fullName evidence="1">Uncharacterized protein</fullName>
    </submittedName>
</protein>
<reference evidence="1 2" key="1">
    <citation type="journal article" date="2015" name="Genome Biol. Evol.">
        <title>Phylogenomic analyses indicate that early fungi evolved digesting cell walls of algal ancestors of land plants.</title>
        <authorList>
            <person name="Chang Y."/>
            <person name="Wang S."/>
            <person name="Sekimoto S."/>
            <person name="Aerts A.L."/>
            <person name="Choi C."/>
            <person name="Clum A."/>
            <person name="LaButti K.M."/>
            <person name="Lindquist E.A."/>
            <person name="Yee Ngan C."/>
            <person name="Ohm R.A."/>
            <person name="Salamov A.A."/>
            <person name="Grigoriev I.V."/>
            <person name="Spatafora J.W."/>
            <person name="Berbee M.L."/>
        </authorList>
    </citation>
    <scope>NUCLEOTIDE SEQUENCE [LARGE SCALE GENOMIC DNA]</scope>
    <source>
        <strain evidence="1 2">JEL478</strain>
    </source>
</reference>
<evidence type="ECO:0000313" key="1">
    <source>
        <dbReference type="EMBL" id="KXS20209.1"/>
    </source>
</evidence>
<dbReference type="Gene3D" id="3.80.10.10">
    <property type="entry name" value="Ribonuclease Inhibitor"/>
    <property type="match status" value="1"/>
</dbReference>
<dbReference type="EMBL" id="KQ965736">
    <property type="protein sequence ID" value="KXS20209.1"/>
    <property type="molecule type" value="Genomic_DNA"/>
</dbReference>
<accession>A0A139AU32</accession>
<proteinExistence type="predicted"/>
<dbReference type="SUPFAM" id="SSF52047">
    <property type="entry name" value="RNI-like"/>
    <property type="match status" value="1"/>
</dbReference>
<keyword evidence="2" id="KW-1185">Reference proteome</keyword>
<gene>
    <name evidence="1" type="ORF">M427DRAFT_41499</name>
</gene>
<dbReference type="Proteomes" id="UP000070544">
    <property type="component" value="Unassembled WGS sequence"/>
</dbReference>
<dbReference type="AlphaFoldDB" id="A0A139AU32"/>
<organism evidence="1 2">
    <name type="scientific">Gonapodya prolifera (strain JEL478)</name>
    <name type="common">Monoblepharis prolifera</name>
    <dbReference type="NCBI Taxonomy" id="1344416"/>
    <lineage>
        <taxon>Eukaryota</taxon>
        <taxon>Fungi</taxon>
        <taxon>Fungi incertae sedis</taxon>
        <taxon>Chytridiomycota</taxon>
        <taxon>Chytridiomycota incertae sedis</taxon>
        <taxon>Monoblepharidomycetes</taxon>
        <taxon>Monoblepharidales</taxon>
        <taxon>Gonapodyaceae</taxon>
        <taxon>Gonapodya</taxon>
    </lineage>
</organism>